<dbReference type="Proteomes" id="UP001499882">
    <property type="component" value="Unassembled WGS sequence"/>
</dbReference>
<dbReference type="PANTHER" id="PTHR30204:SF58">
    <property type="entry name" value="HTH-TYPE TRANSCRIPTIONAL REGULATOR YFMP"/>
    <property type="match status" value="1"/>
</dbReference>
<evidence type="ECO:0000313" key="4">
    <source>
        <dbReference type="EMBL" id="GAA4728960.1"/>
    </source>
</evidence>
<accession>A0ABP8YJU3</accession>
<dbReference type="EMBL" id="BAABKN010000006">
    <property type="protein sequence ID" value="GAA4728960.1"/>
    <property type="molecule type" value="Genomic_DNA"/>
</dbReference>
<feature type="region of interest" description="Disordered" evidence="2">
    <location>
        <begin position="113"/>
        <end position="143"/>
    </location>
</feature>
<evidence type="ECO:0000256" key="1">
    <source>
        <dbReference type="ARBA" id="ARBA00023125"/>
    </source>
</evidence>
<reference evidence="5" key="1">
    <citation type="journal article" date="2019" name="Int. J. Syst. Evol. Microbiol.">
        <title>The Global Catalogue of Microorganisms (GCM) 10K type strain sequencing project: providing services to taxonomists for standard genome sequencing and annotation.</title>
        <authorList>
            <consortium name="The Broad Institute Genomics Platform"/>
            <consortium name="The Broad Institute Genome Sequencing Center for Infectious Disease"/>
            <person name="Wu L."/>
            <person name="Ma J."/>
        </authorList>
    </citation>
    <scope>NUCLEOTIDE SEQUENCE [LARGE SCALE GENOMIC DNA]</scope>
    <source>
        <strain evidence="5">JCM 18532</strain>
    </source>
</reference>
<dbReference type="SMART" id="SM00422">
    <property type="entry name" value="HTH_MERR"/>
    <property type="match status" value="1"/>
</dbReference>
<dbReference type="SUPFAM" id="SSF46955">
    <property type="entry name" value="Putative DNA-binding domain"/>
    <property type="match status" value="1"/>
</dbReference>
<organism evidence="4 5">
    <name type="scientific">Nocardioides endophyticus</name>
    <dbReference type="NCBI Taxonomy" id="1353775"/>
    <lineage>
        <taxon>Bacteria</taxon>
        <taxon>Bacillati</taxon>
        <taxon>Actinomycetota</taxon>
        <taxon>Actinomycetes</taxon>
        <taxon>Propionibacteriales</taxon>
        <taxon>Nocardioidaceae</taxon>
        <taxon>Nocardioides</taxon>
    </lineage>
</organism>
<name>A0ABP8YJU3_9ACTN</name>
<feature type="domain" description="HTH merR-type" evidence="3">
    <location>
        <begin position="10"/>
        <end position="78"/>
    </location>
</feature>
<gene>
    <name evidence="4" type="ORF">GCM10023350_10190</name>
</gene>
<dbReference type="InterPro" id="IPR047057">
    <property type="entry name" value="MerR_fam"/>
</dbReference>
<keyword evidence="5" id="KW-1185">Reference proteome</keyword>
<dbReference type="RefSeq" id="WP_345525538.1">
    <property type="nucleotide sequence ID" value="NZ_BAABKN010000006.1"/>
</dbReference>
<evidence type="ECO:0000313" key="5">
    <source>
        <dbReference type="Proteomes" id="UP001499882"/>
    </source>
</evidence>
<dbReference type="InterPro" id="IPR000551">
    <property type="entry name" value="MerR-type_HTH_dom"/>
</dbReference>
<dbReference type="PANTHER" id="PTHR30204">
    <property type="entry name" value="REDOX-CYCLING DRUG-SENSING TRANSCRIPTIONAL ACTIVATOR SOXR"/>
    <property type="match status" value="1"/>
</dbReference>
<evidence type="ECO:0000256" key="2">
    <source>
        <dbReference type="SAM" id="MobiDB-lite"/>
    </source>
</evidence>
<dbReference type="Pfam" id="PF13411">
    <property type="entry name" value="MerR_1"/>
    <property type="match status" value="1"/>
</dbReference>
<evidence type="ECO:0000259" key="3">
    <source>
        <dbReference type="PROSITE" id="PS50937"/>
    </source>
</evidence>
<dbReference type="PROSITE" id="PS50937">
    <property type="entry name" value="HTH_MERR_2"/>
    <property type="match status" value="1"/>
</dbReference>
<proteinExistence type="predicted"/>
<sequence>MGEVGHRDAVYSISVTSELSGVDPQMLRVYEQRGLLNPFRTRGGTRRYSHDDLDRISAITTLLSEGLNLAGIAQVLLLRETSSRLAAELGELQVANEPTHTELRRLRRENRALRTKLAGQGRSPQEPPDQPRTDRTAPDDERT</sequence>
<comment type="caution">
    <text evidence="4">The sequence shown here is derived from an EMBL/GenBank/DDBJ whole genome shotgun (WGS) entry which is preliminary data.</text>
</comment>
<feature type="compositionally biased region" description="Basic and acidic residues" evidence="2">
    <location>
        <begin position="129"/>
        <end position="143"/>
    </location>
</feature>
<keyword evidence="1" id="KW-0238">DNA-binding</keyword>
<dbReference type="Gene3D" id="1.10.1660.10">
    <property type="match status" value="1"/>
</dbReference>
<protein>
    <recommendedName>
        <fullName evidence="3">HTH merR-type domain-containing protein</fullName>
    </recommendedName>
</protein>
<dbReference type="InterPro" id="IPR009061">
    <property type="entry name" value="DNA-bd_dom_put_sf"/>
</dbReference>
<dbReference type="PRINTS" id="PR00040">
    <property type="entry name" value="HTHMERR"/>
</dbReference>